<evidence type="ECO:0000256" key="2">
    <source>
        <dbReference type="ARBA" id="ARBA00008664"/>
    </source>
</evidence>
<keyword evidence="5" id="KW-0442">Lipid degradation</keyword>
<dbReference type="SUPFAM" id="SSF56024">
    <property type="entry name" value="Phospholipase D/nuclease"/>
    <property type="match status" value="2"/>
</dbReference>
<accession>A0A6J4K956</accession>
<dbReference type="GO" id="GO:0006793">
    <property type="term" value="P:phosphorus metabolic process"/>
    <property type="evidence" value="ECO:0007669"/>
    <property type="project" value="UniProtKB-ARBA"/>
</dbReference>
<organism evidence="9">
    <name type="scientific">uncultured Friedmanniella sp</name>
    <dbReference type="NCBI Taxonomy" id="335381"/>
    <lineage>
        <taxon>Bacteria</taxon>
        <taxon>Bacillati</taxon>
        <taxon>Actinomycetota</taxon>
        <taxon>Actinomycetes</taxon>
        <taxon>Propionibacteriales</taxon>
        <taxon>Nocardioidaceae</taxon>
        <taxon>Friedmanniella</taxon>
        <taxon>environmental samples</taxon>
    </lineage>
</organism>
<evidence type="ECO:0000256" key="3">
    <source>
        <dbReference type="ARBA" id="ARBA00012027"/>
    </source>
</evidence>
<evidence type="ECO:0000256" key="7">
    <source>
        <dbReference type="SAM" id="SignalP"/>
    </source>
</evidence>
<proteinExistence type="inferred from homology"/>
<sequence length="430" mass="47459">MRRLTRLIPILACALALVAPTQLPAASAATVPYAVKPGLTFNNPTSGTAGHRRLLTVLEKAIDHAPPGSRIRMAQYLFDIDSTADKLIAAHKRGVVVQLLIDDHPMSVQTLRVRAALGTKKSATRSFVSRCKNSCMSSDTSVMHAKFYLFSKAGVSSNVSMISSANPYTGNSGTSWNNMHVLVGDTTIYASLSKYFDDMLPDIDRPNYYRTTTSGMHKIYLFPRAARAGSSDVPMLDVLNNVRCTGLARGYGSDGRTVVRIEQWGWSAARLDIARRVWALHDQGCKVQIIANKFNTGPRVFAVLLKRSARYGQIPFYNAAIDTNGNGVRDKYMHHKVVMINGKWFGQSTKVTYTGSANFSGTATLANNELILRVKDARTYDAYYRNFNYIRNNWTKRVTKVPAIVATSPATVARVEKQLEAKMAATPDTF</sequence>
<dbReference type="PANTHER" id="PTHR43856">
    <property type="entry name" value="CARDIOLIPIN HYDROLASE"/>
    <property type="match status" value="1"/>
</dbReference>
<dbReference type="GO" id="GO:0004630">
    <property type="term" value="F:phospholipase D activity"/>
    <property type="evidence" value="ECO:0007669"/>
    <property type="project" value="UniProtKB-EC"/>
</dbReference>
<dbReference type="GO" id="GO:0016891">
    <property type="term" value="F:RNA endonuclease activity producing 5'-phosphomonoesters, hydrolytic mechanism"/>
    <property type="evidence" value="ECO:0007669"/>
    <property type="project" value="TreeGrafter"/>
</dbReference>
<evidence type="ECO:0000256" key="1">
    <source>
        <dbReference type="ARBA" id="ARBA00000798"/>
    </source>
</evidence>
<evidence type="ECO:0000256" key="4">
    <source>
        <dbReference type="ARBA" id="ARBA00022801"/>
    </source>
</evidence>
<dbReference type="GO" id="GO:0016042">
    <property type="term" value="P:lipid catabolic process"/>
    <property type="evidence" value="ECO:0007669"/>
    <property type="project" value="UniProtKB-KW"/>
</dbReference>
<feature type="domain" description="PLD phosphodiesterase" evidence="8">
    <location>
        <begin position="329"/>
        <end position="363"/>
    </location>
</feature>
<evidence type="ECO:0000313" key="9">
    <source>
        <dbReference type="EMBL" id="CAA9298876.1"/>
    </source>
</evidence>
<keyword evidence="6" id="KW-0443">Lipid metabolism</keyword>
<comment type="catalytic activity">
    <reaction evidence="1">
        <text>a 1,2-diacyl-sn-glycero-3-phosphocholine + H2O = a 1,2-diacyl-sn-glycero-3-phosphate + choline + H(+)</text>
        <dbReference type="Rhea" id="RHEA:14445"/>
        <dbReference type="ChEBI" id="CHEBI:15354"/>
        <dbReference type="ChEBI" id="CHEBI:15377"/>
        <dbReference type="ChEBI" id="CHEBI:15378"/>
        <dbReference type="ChEBI" id="CHEBI:57643"/>
        <dbReference type="ChEBI" id="CHEBI:58608"/>
        <dbReference type="EC" id="3.1.4.4"/>
    </reaction>
</comment>
<evidence type="ECO:0000259" key="8">
    <source>
        <dbReference type="PROSITE" id="PS50035"/>
    </source>
</evidence>
<dbReference type="EC" id="3.1.4.4" evidence="3"/>
<dbReference type="Gene3D" id="3.30.870.10">
    <property type="entry name" value="Endonuclease Chain A"/>
    <property type="match status" value="2"/>
</dbReference>
<name>A0A6J4K956_9ACTN</name>
<reference evidence="9" key="1">
    <citation type="submission" date="2020-02" db="EMBL/GenBank/DDBJ databases">
        <authorList>
            <person name="Meier V. D."/>
        </authorList>
    </citation>
    <scope>NUCLEOTIDE SEQUENCE</scope>
    <source>
        <strain evidence="9">AVDCRST_MAG61</strain>
    </source>
</reference>
<dbReference type="PROSITE" id="PS50035">
    <property type="entry name" value="PLD"/>
    <property type="match status" value="1"/>
</dbReference>
<protein>
    <recommendedName>
        <fullName evidence="3">phospholipase D</fullName>
        <ecNumber evidence="3">3.1.4.4</ecNumber>
    </recommendedName>
</protein>
<dbReference type="InterPro" id="IPR025202">
    <property type="entry name" value="PLD-like_dom"/>
</dbReference>
<dbReference type="InterPro" id="IPR051406">
    <property type="entry name" value="PLD_domain"/>
</dbReference>
<feature type="chain" id="PRO_5039671727" description="phospholipase D" evidence="7">
    <location>
        <begin position="26"/>
        <end position="430"/>
    </location>
</feature>
<dbReference type="Pfam" id="PF13091">
    <property type="entry name" value="PLDc_2"/>
    <property type="match status" value="2"/>
</dbReference>
<keyword evidence="4" id="KW-0378">Hydrolase</keyword>
<evidence type="ECO:0000256" key="6">
    <source>
        <dbReference type="ARBA" id="ARBA00023098"/>
    </source>
</evidence>
<keyword evidence="7" id="KW-0732">Signal</keyword>
<evidence type="ECO:0000256" key="5">
    <source>
        <dbReference type="ARBA" id="ARBA00022963"/>
    </source>
</evidence>
<dbReference type="InterPro" id="IPR001736">
    <property type="entry name" value="PLipase_D/transphosphatidylase"/>
</dbReference>
<dbReference type="AlphaFoldDB" id="A0A6J4K956"/>
<dbReference type="EMBL" id="CADCTT010000121">
    <property type="protein sequence ID" value="CAA9298876.1"/>
    <property type="molecule type" value="Genomic_DNA"/>
</dbReference>
<feature type="signal peptide" evidence="7">
    <location>
        <begin position="1"/>
        <end position="25"/>
    </location>
</feature>
<gene>
    <name evidence="9" type="ORF">AVDCRST_MAG61-801</name>
</gene>
<dbReference type="PANTHER" id="PTHR43856:SF1">
    <property type="entry name" value="MITOCHONDRIAL CARDIOLIPIN HYDROLASE"/>
    <property type="match status" value="1"/>
</dbReference>
<comment type="similarity">
    <text evidence="2">Belongs to the phospholipase D family.</text>
</comment>